<keyword evidence="2" id="KW-1185">Reference proteome</keyword>
<sequence>MEGLHLQPPDHCDRFVDLGQAYCILPGRQCDGSVHPDVQEIRNLTAYAQTELMFYHIVAAHYSPKALKTINGELNMLATYGGKILNLSVKDDGVTV</sequence>
<dbReference type="STRING" id="77586.A0A0D9WPB1"/>
<organism evidence="1 2">
    <name type="scientific">Leersia perrieri</name>
    <dbReference type="NCBI Taxonomy" id="77586"/>
    <lineage>
        <taxon>Eukaryota</taxon>
        <taxon>Viridiplantae</taxon>
        <taxon>Streptophyta</taxon>
        <taxon>Embryophyta</taxon>
        <taxon>Tracheophyta</taxon>
        <taxon>Spermatophyta</taxon>
        <taxon>Magnoliopsida</taxon>
        <taxon>Liliopsida</taxon>
        <taxon>Poales</taxon>
        <taxon>Poaceae</taxon>
        <taxon>BOP clade</taxon>
        <taxon>Oryzoideae</taxon>
        <taxon>Oryzeae</taxon>
        <taxon>Oryzinae</taxon>
        <taxon>Leersia</taxon>
    </lineage>
</organism>
<reference evidence="1 2" key="1">
    <citation type="submission" date="2012-08" db="EMBL/GenBank/DDBJ databases">
        <title>Oryza genome evolution.</title>
        <authorList>
            <person name="Wing R.A."/>
        </authorList>
    </citation>
    <scope>NUCLEOTIDE SEQUENCE</scope>
</reference>
<dbReference type="AlphaFoldDB" id="A0A0D9WPB1"/>
<dbReference type="Gramene" id="LPERR06G09690.1">
    <property type="protein sequence ID" value="LPERR06G09690.1"/>
    <property type="gene ID" value="LPERR06G09690"/>
</dbReference>
<proteinExistence type="predicted"/>
<evidence type="ECO:0000313" key="1">
    <source>
        <dbReference type="EnsemblPlants" id="LPERR06G09690.1"/>
    </source>
</evidence>
<name>A0A0D9WPB1_9ORYZ</name>
<reference evidence="1" key="3">
    <citation type="submission" date="2015-04" db="UniProtKB">
        <authorList>
            <consortium name="EnsemblPlants"/>
        </authorList>
    </citation>
    <scope>IDENTIFICATION</scope>
</reference>
<dbReference type="EnsemblPlants" id="LPERR06G09690.1">
    <property type="protein sequence ID" value="LPERR06G09690.1"/>
    <property type="gene ID" value="LPERR06G09690"/>
</dbReference>
<evidence type="ECO:0000313" key="2">
    <source>
        <dbReference type="Proteomes" id="UP000032180"/>
    </source>
</evidence>
<reference evidence="2" key="2">
    <citation type="submission" date="2013-12" db="EMBL/GenBank/DDBJ databases">
        <authorList>
            <person name="Yu Y."/>
            <person name="Lee S."/>
            <person name="de Baynast K."/>
            <person name="Wissotski M."/>
            <person name="Liu L."/>
            <person name="Talag J."/>
            <person name="Goicoechea J."/>
            <person name="Angelova A."/>
            <person name="Jetty R."/>
            <person name="Kudrna D."/>
            <person name="Golser W."/>
            <person name="Rivera L."/>
            <person name="Zhang J."/>
            <person name="Wing R."/>
        </authorList>
    </citation>
    <scope>NUCLEOTIDE SEQUENCE</scope>
</reference>
<accession>A0A0D9WPB1</accession>
<dbReference type="Proteomes" id="UP000032180">
    <property type="component" value="Chromosome 6"/>
</dbReference>
<protein>
    <submittedName>
        <fullName evidence="1">Uncharacterized protein</fullName>
    </submittedName>
</protein>
<dbReference type="HOGENOM" id="CLU_2362763_0_0_1"/>